<comment type="caution">
    <text evidence="2">The sequence shown here is derived from an EMBL/GenBank/DDBJ whole genome shotgun (WGS) entry which is preliminary data.</text>
</comment>
<reference evidence="2 3" key="1">
    <citation type="submission" date="2016-09" db="EMBL/GenBank/DDBJ databases">
        <title>Streptomyces platensis DSM40041, a candidate organism with high potential of specific P450 cytochromes.</title>
        <authorList>
            <person name="Grumaz C."/>
            <person name="Vainshtein Y."/>
            <person name="Kirstahler P."/>
            <person name="Sohn K."/>
        </authorList>
    </citation>
    <scope>NUCLEOTIDE SEQUENCE [LARGE SCALE GENOMIC DNA]</scope>
    <source>
        <strain evidence="2 3">DSM 40041</strain>
    </source>
</reference>
<evidence type="ECO:0000313" key="3">
    <source>
        <dbReference type="Proteomes" id="UP000194225"/>
    </source>
</evidence>
<sequence>MANPVEGVDDATGHPPRCGTTVRGPGPGLGE</sequence>
<dbReference type="Proteomes" id="UP000194225">
    <property type="component" value="Unassembled WGS sequence"/>
</dbReference>
<proteinExistence type="predicted"/>
<feature type="region of interest" description="Disordered" evidence="1">
    <location>
        <begin position="1"/>
        <end position="31"/>
    </location>
</feature>
<accession>A0ABX3XVR3</accession>
<name>A0ABX3XVR3_STRPT</name>
<evidence type="ECO:0000256" key="1">
    <source>
        <dbReference type="SAM" id="MobiDB-lite"/>
    </source>
</evidence>
<organism evidence="2 3">
    <name type="scientific">Streptomyces platensis</name>
    <dbReference type="NCBI Taxonomy" id="58346"/>
    <lineage>
        <taxon>Bacteria</taxon>
        <taxon>Bacillati</taxon>
        <taxon>Actinomycetota</taxon>
        <taxon>Actinomycetes</taxon>
        <taxon>Kitasatosporales</taxon>
        <taxon>Streptomycetaceae</taxon>
        <taxon>Streptomyces</taxon>
    </lineage>
</organism>
<keyword evidence="3" id="KW-1185">Reference proteome</keyword>
<gene>
    <name evidence="2" type="ORF">BG653_04034</name>
</gene>
<evidence type="ECO:0000313" key="2">
    <source>
        <dbReference type="EMBL" id="OSY44623.1"/>
    </source>
</evidence>
<dbReference type="EMBL" id="MIGA01000026">
    <property type="protein sequence ID" value="OSY44623.1"/>
    <property type="molecule type" value="Genomic_DNA"/>
</dbReference>
<protein>
    <submittedName>
        <fullName evidence="2">Uncharacterized protein</fullName>
    </submittedName>
</protein>